<accession>A0A7C4E1T9</accession>
<evidence type="ECO:0000313" key="2">
    <source>
        <dbReference type="EMBL" id="HGL40350.1"/>
    </source>
</evidence>
<organism evidence="3">
    <name type="scientific">Caldiarchaeum subterraneum</name>
    <dbReference type="NCBI Taxonomy" id="311458"/>
    <lineage>
        <taxon>Archaea</taxon>
        <taxon>Nitrososphaerota</taxon>
        <taxon>Candidatus Caldarchaeales</taxon>
        <taxon>Candidatus Caldarchaeaceae</taxon>
        <taxon>Candidatus Caldarchaeum</taxon>
    </lineage>
</organism>
<evidence type="ECO:0000313" key="3">
    <source>
        <dbReference type="EMBL" id="HGN90116.1"/>
    </source>
</evidence>
<dbReference type="EMBL" id="DTCM01000019">
    <property type="protein sequence ID" value="HGL40350.1"/>
    <property type="molecule type" value="Genomic_DNA"/>
</dbReference>
<dbReference type="EMBL" id="DRXG01000027">
    <property type="protein sequence ID" value="HHN51984.1"/>
    <property type="molecule type" value="Genomic_DNA"/>
</dbReference>
<comment type="caution">
    <text evidence="3">The sequence shown here is derived from an EMBL/GenBank/DDBJ whole genome shotgun (WGS) entry which is preliminary data.</text>
</comment>
<gene>
    <name evidence="4" type="ORF">ENM30_01580</name>
    <name evidence="3" type="ORF">ENT82_03180</name>
    <name evidence="2" type="ORF">ENU43_01605</name>
</gene>
<evidence type="ECO:0000256" key="1">
    <source>
        <dbReference type="SAM" id="MobiDB-lite"/>
    </source>
</evidence>
<dbReference type="AlphaFoldDB" id="A0A7C4E1T9"/>
<reference evidence="3" key="1">
    <citation type="journal article" date="2020" name="mSystems">
        <title>Genome- and Community-Level Interaction Insights into Carbon Utilization and Element Cycling Functions of Hydrothermarchaeota in Hydrothermal Sediment.</title>
        <authorList>
            <person name="Zhou Z."/>
            <person name="Liu Y."/>
            <person name="Xu W."/>
            <person name="Pan J."/>
            <person name="Luo Z.H."/>
            <person name="Li M."/>
        </authorList>
    </citation>
    <scope>NUCLEOTIDE SEQUENCE [LARGE SCALE GENOMIC DNA]</scope>
    <source>
        <strain evidence="4">SpSt-1073</strain>
        <strain evidence="3">SpSt-613</strain>
        <strain evidence="2">SpSt-669</strain>
    </source>
</reference>
<feature type="compositionally biased region" description="Low complexity" evidence="1">
    <location>
        <begin position="162"/>
        <end position="172"/>
    </location>
</feature>
<feature type="region of interest" description="Disordered" evidence="1">
    <location>
        <begin position="158"/>
        <end position="197"/>
    </location>
</feature>
<sequence>MPARSVLMKWVESHFAARGCRVVEKSIADGFLRFLCGESESIVRVVDELASRDEMLATIIQAAMESGGGKLAYVCLPMAFVSRVGDYAFRVNKIGVLVYDERDVVEIVEAGFVGKTVDEEKPIVLEKPSIDVERVERLENMLAEVLRRVEDLERRVEEMARQPVQPTQTIPQPTSPVAREENRAKKPKKPENLPSFIEDNPWVELLSGKK</sequence>
<name>A0A7C4E1T9_CALS0</name>
<dbReference type="EMBL" id="DTAD01000034">
    <property type="protein sequence ID" value="HGN90116.1"/>
    <property type="molecule type" value="Genomic_DNA"/>
</dbReference>
<protein>
    <submittedName>
        <fullName evidence="3">Uncharacterized protein</fullName>
    </submittedName>
</protein>
<evidence type="ECO:0000313" key="4">
    <source>
        <dbReference type="EMBL" id="HHN51984.1"/>
    </source>
</evidence>
<proteinExistence type="predicted"/>